<evidence type="ECO:0000313" key="2">
    <source>
        <dbReference type="EMBL" id="TWI56855.1"/>
    </source>
</evidence>
<keyword evidence="1" id="KW-1133">Transmembrane helix</keyword>
<evidence type="ECO:0000256" key="1">
    <source>
        <dbReference type="SAM" id="Phobius"/>
    </source>
</evidence>
<evidence type="ECO:0008006" key="4">
    <source>
        <dbReference type="Google" id="ProtNLM"/>
    </source>
</evidence>
<reference evidence="2 3" key="1">
    <citation type="journal article" date="2015" name="Stand. Genomic Sci.">
        <title>Genomic Encyclopedia of Bacterial and Archaeal Type Strains, Phase III: the genomes of soil and plant-associated and newly described type strains.</title>
        <authorList>
            <person name="Whitman W.B."/>
            <person name="Woyke T."/>
            <person name="Klenk H.P."/>
            <person name="Zhou Y."/>
            <person name="Lilburn T.G."/>
            <person name="Beck B.J."/>
            <person name="De Vos P."/>
            <person name="Vandamme P."/>
            <person name="Eisen J.A."/>
            <person name="Garrity G."/>
            <person name="Hugenholtz P."/>
            <person name="Kyrpides N.C."/>
        </authorList>
    </citation>
    <scope>NUCLEOTIDE SEQUENCE [LARGE SCALE GENOMIC DNA]</scope>
    <source>
        <strain evidence="2 3">CGMCC 1.10116</strain>
    </source>
</reference>
<dbReference type="OrthoDB" id="9785192at2"/>
<dbReference type="RefSeq" id="WP_158640012.1">
    <property type="nucleotide sequence ID" value="NZ_VLKZ01000004.1"/>
</dbReference>
<evidence type="ECO:0000313" key="3">
    <source>
        <dbReference type="Proteomes" id="UP000315711"/>
    </source>
</evidence>
<proteinExistence type="predicted"/>
<dbReference type="EMBL" id="VLKZ01000004">
    <property type="protein sequence ID" value="TWI56855.1"/>
    <property type="molecule type" value="Genomic_DNA"/>
</dbReference>
<feature type="transmembrane region" description="Helical" evidence="1">
    <location>
        <begin position="6"/>
        <end position="27"/>
    </location>
</feature>
<dbReference type="Gene3D" id="3.30.110.170">
    <property type="entry name" value="Protein of unknown function (DUF541), domain 1"/>
    <property type="match status" value="1"/>
</dbReference>
<dbReference type="InterPro" id="IPR007497">
    <property type="entry name" value="SIMPL/DUF541"/>
</dbReference>
<dbReference type="Pfam" id="PF04402">
    <property type="entry name" value="SIMPL"/>
    <property type="match status" value="1"/>
</dbReference>
<keyword evidence="3" id="KW-1185">Reference proteome</keyword>
<dbReference type="GO" id="GO:0006974">
    <property type="term" value="P:DNA damage response"/>
    <property type="evidence" value="ECO:0007669"/>
    <property type="project" value="TreeGrafter"/>
</dbReference>
<sequence length="252" mass="27605">MTKTTGLQIGIVTLSIVSLFLAFQLFFSPSSKQATSAETNVQAGTLIVSGVGEVNIEPDMAYIYLGAQAVASSAEEAQTQINERMNAIRRVLEESGVAEEHIQTSRFHVYPQHNWNAQGNEITEERYRAEHMLEVQYMDISTLGELIDAASTAGANQIEQIQFALQNPEAAEYQALQQAIEKTASKADAMAESAGKKRGEVLQIADQAAQVNLPMQNYTMAEEATQESSRSTALEAGEIQVTQRVDVIYQLQ</sequence>
<keyword evidence="1" id="KW-0812">Transmembrane</keyword>
<comment type="caution">
    <text evidence="2">The sequence shown here is derived from an EMBL/GenBank/DDBJ whole genome shotgun (WGS) entry which is preliminary data.</text>
</comment>
<name>A0A562QJG2_9BACI</name>
<dbReference type="AlphaFoldDB" id="A0A562QJG2"/>
<dbReference type="PANTHER" id="PTHR34387:SF1">
    <property type="entry name" value="PERIPLASMIC IMMUNOGENIC PROTEIN"/>
    <property type="match status" value="1"/>
</dbReference>
<keyword evidence="1" id="KW-0472">Membrane</keyword>
<accession>A0A562QJG2</accession>
<dbReference type="Proteomes" id="UP000315711">
    <property type="component" value="Unassembled WGS sequence"/>
</dbReference>
<dbReference type="PANTHER" id="PTHR34387">
    <property type="entry name" value="SLR1258 PROTEIN"/>
    <property type="match status" value="1"/>
</dbReference>
<dbReference type="Gene3D" id="3.30.70.2970">
    <property type="entry name" value="Protein of unknown function (DUF541), domain 2"/>
    <property type="match status" value="1"/>
</dbReference>
<gene>
    <name evidence="2" type="ORF">IQ10_01544</name>
</gene>
<dbReference type="InterPro" id="IPR052022">
    <property type="entry name" value="26kDa_periplasmic_antigen"/>
</dbReference>
<protein>
    <recommendedName>
        <fullName evidence="4">SIMPL domain-containing protein</fullName>
    </recommendedName>
</protein>
<organism evidence="2 3">
    <name type="scientific">Halalkalibacter nanhaiisediminis</name>
    <dbReference type="NCBI Taxonomy" id="688079"/>
    <lineage>
        <taxon>Bacteria</taxon>
        <taxon>Bacillati</taxon>
        <taxon>Bacillota</taxon>
        <taxon>Bacilli</taxon>
        <taxon>Bacillales</taxon>
        <taxon>Bacillaceae</taxon>
        <taxon>Halalkalibacter</taxon>
    </lineage>
</organism>